<gene>
    <name evidence="1" type="ORF">POPTR_019G110602v4</name>
</gene>
<keyword evidence="2" id="KW-1185">Reference proteome</keyword>
<protein>
    <submittedName>
        <fullName evidence="1">Uncharacterized protein</fullName>
    </submittedName>
</protein>
<dbReference type="EMBL" id="CM009308">
    <property type="protein sequence ID" value="KAI9377747.1"/>
    <property type="molecule type" value="Genomic_DNA"/>
</dbReference>
<comment type="caution">
    <text evidence="1">The sequence shown here is derived from an EMBL/GenBank/DDBJ whole genome shotgun (WGS) entry which is preliminary data.</text>
</comment>
<dbReference type="Proteomes" id="UP000006729">
    <property type="component" value="Chromosome 19"/>
</dbReference>
<evidence type="ECO:0000313" key="2">
    <source>
        <dbReference type="Proteomes" id="UP000006729"/>
    </source>
</evidence>
<proteinExistence type="predicted"/>
<sequence length="117" mass="13314">MFFWCLGTKTMAKVYWLAKATFFPVLLFFVRFSSGLTSFNSLSVSPLLPFSSAPCFLFVLCVFLLRPLLSFFLSLFSLLSLCSFFLSSWFSLFVPPLLSSSSRSFVLPTLLAFLWLL</sequence>
<organism evidence="1 2">
    <name type="scientific">Populus trichocarpa</name>
    <name type="common">Western balsam poplar</name>
    <name type="synonym">Populus balsamifera subsp. trichocarpa</name>
    <dbReference type="NCBI Taxonomy" id="3694"/>
    <lineage>
        <taxon>Eukaryota</taxon>
        <taxon>Viridiplantae</taxon>
        <taxon>Streptophyta</taxon>
        <taxon>Embryophyta</taxon>
        <taxon>Tracheophyta</taxon>
        <taxon>Spermatophyta</taxon>
        <taxon>Magnoliopsida</taxon>
        <taxon>eudicotyledons</taxon>
        <taxon>Gunneridae</taxon>
        <taxon>Pentapetalae</taxon>
        <taxon>rosids</taxon>
        <taxon>fabids</taxon>
        <taxon>Malpighiales</taxon>
        <taxon>Salicaceae</taxon>
        <taxon>Saliceae</taxon>
        <taxon>Populus</taxon>
    </lineage>
</organism>
<evidence type="ECO:0000313" key="1">
    <source>
        <dbReference type="EMBL" id="KAI9377747.1"/>
    </source>
</evidence>
<name>A0ACC0RLD4_POPTR</name>
<reference evidence="1 2" key="1">
    <citation type="journal article" date="2006" name="Science">
        <title>The genome of black cottonwood, Populus trichocarpa (Torr. &amp; Gray).</title>
        <authorList>
            <person name="Tuskan G.A."/>
            <person name="Difazio S."/>
            <person name="Jansson S."/>
            <person name="Bohlmann J."/>
            <person name="Grigoriev I."/>
            <person name="Hellsten U."/>
            <person name="Putnam N."/>
            <person name="Ralph S."/>
            <person name="Rombauts S."/>
            <person name="Salamov A."/>
            <person name="Schein J."/>
            <person name="Sterck L."/>
            <person name="Aerts A."/>
            <person name="Bhalerao R.R."/>
            <person name="Bhalerao R.P."/>
            <person name="Blaudez D."/>
            <person name="Boerjan W."/>
            <person name="Brun A."/>
            <person name="Brunner A."/>
            <person name="Busov V."/>
            <person name="Campbell M."/>
            <person name="Carlson J."/>
            <person name="Chalot M."/>
            <person name="Chapman J."/>
            <person name="Chen G.L."/>
            <person name="Cooper D."/>
            <person name="Coutinho P.M."/>
            <person name="Couturier J."/>
            <person name="Covert S."/>
            <person name="Cronk Q."/>
            <person name="Cunningham R."/>
            <person name="Davis J."/>
            <person name="Degroeve S."/>
            <person name="Dejardin A."/>
            <person name="Depamphilis C."/>
            <person name="Detter J."/>
            <person name="Dirks B."/>
            <person name="Dubchak I."/>
            <person name="Duplessis S."/>
            <person name="Ehlting J."/>
            <person name="Ellis B."/>
            <person name="Gendler K."/>
            <person name="Goodstein D."/>
            <person name="Gribskov M."/>
            <person name="Grimwood J."/>
            <person name="Groover A."/>
            <person name="Gunter L."/>
            <person name="Hamberger B."/>
            <person name="Heinze B."/>
            <person name="Helariutta Y."/>
            <person name="Henrissat B."/>
            <person name="Holligan D."/>
            <person name="Holt R."/>
            <person name="Huang W."/>
            <person name="Islam-Faridi N."/>
            <person name="Jones S."/>
            <person name="Jones-Rhoades M."/>
            <person name="Jorgensen R."/>
            <person name="Joshi C."/>
            <person name="Kangasjarvi J."/>
            <person name="Karlsson J."/>
            <person name="Kelleher C."/>
            <person name="Kirkpatrick R."/>
            <person name="Kirst M."/>
            <person name="Kohler A."/>
            <person name="Kalluri U."/>
            <person name="Larimer F."/>
            <person name="Leebens-Mack J."/>
            <person name="Leple J.C."/>
            <person name="Locascio P."/>
            <person name="Lou Y."/>
            <person name="Lucas S."/>
            <person name="Martin F."/>
            <person name="Montanini B."/>
            <person name="Napoli C."/>
            <person name="Nelson D.R."/>
            <person name="Nelson C."/>
            <person name="Nieminen K."/>
            <person name="Nilsson O."/>
            <person name="Pereda V."/>
            <person name="Peter G."/>
            <person name="Philippe R."/>
            <person name="Pilate G."/>
            <person name="Poliakov A."/>
            <person name="Razumovskaya J."/>
            <person name="Richardson P."/>
            <person name="Rinaldi C."/>
            <person name="Ritland K."/>
            <person name="Rouze P."/>
            <person name="Ryaboy D."/>
            <person name="Schmutz J."/>
            <person name="Schrader J."/>
            <person name="Segerman B."/>
            <person name="Shin H."/>
            <person name="Siddiqui A."/>
            <person name="Sterky F."/>
            <person name="Terry A."/>
            <person name="Tsai C.J."/>
            <person name="Uberbacher E."/>
            <person name="Unneberg P."/>
            <person name="Vahala J."/>
            <person name="Wall K."/>
            <person name="Wessler S."/>
            <person name="Yang G."/>
            <person name="Yin T."/>
            <person name="Douglas C."/>
            <person name="Marra M."/>
            <person name="Sandberg G."/>
            <person name="Van de Peer Y."/>
            <person name="Rokhsar D."/>
        </authorList>
    </citation>
    <scope>NUCLEOTIDE SEQUENCE [LARGE SCALE GENOMIC DNA]</scope>
    <source>
        <strain evidence="2">cv. Nisqually</strain>
    </source>
</reference>
<accession>A0ACC0RLD4</accession>